<dbReference type="OrthoDB" id="5419902at2"/>
<reference evidence="2 3" key="1">
    <citation type="submission" date="2011-09" db="EMBL/GenBank/DDBJ databases">
        <authorList>
            <consortium name="US DOE Joint Genome Institute (JGI-PGF)"/>
            <person name="Lucas S."/>
            <person name="Han J."/>
            <person name="Lapidus A."/>
            <person name="Cheng J.-F."/>
            <person name="Goodwin L."/>
            <person name="Pitluck S."/>
            <person name="Peters L."/>
            <person name="Land M.L."/>
            <person name="Hauser L."/>
            <person name="Orellana R."/>
            <person name="Lovley D."/>
            <person name="Woyke T.J."/>
        </authorList>
    </citation>
    <scope>NUCLEOTIDE SEQUENCE [LARGE SCALE GENOMIC DNA]</scope>
    <source>
        <strain evidence="2 3">2ac9</strain>
    </source>
</reference>
<gene>
    <name evidence="2" type="ORF">DespoDRAFT_00696</name>
</gene>
<protein>
    <recommendedName>
        <fullName evidence="4">Recombinase</fullName>
    </recommendedName>
</protein>
<proteinExistence type="predicted"/>
<evidence type="ECO:0000313" key="3">
    <source>
        <dbReference type="Proteomes" id="UP000005778"/>
    </source>
</evidence>
<evidence type="ECO:0000313" key="2">
    <source>
        <dbReference type="EMBL" id="EIM62692.1"/>
    </source>
</evidence>
<keyword evidence="3" id="KW-1185">Reference proteome</keyword>
<dbReference type="eggNOG" id="ENOG5032RHF">
    <property type="taxonomic scope" value="Bacteria"/>
</dbReference>
<feature type="region of interest" description="Disordered" evidence="1">
    <location>
        <begin position="1"/>
        <end position="70"/>
    </location>
</feature>
<organism evidence="2 3">
    <name type="scientific">Desulfobacter postgatei 2ac9</name>
    <dbReference type="NCBI Taxonomy" id="879212"/>
    <lineage>
        <taxon>Bacteria</taxon>
        <taxon>Pseudomonadati</taxon>
        <taxon>Thermodesulfobacteriota</taxon>
        <taxon>Desulfobacteria</taxon>
        <taxon>Desulfobacterales</taxon>
        <taxon>Desulfobacteraceae</taxon>
        <taxon>Desulfobacter</taxon>
    </lineage>
</organism>
<reference evidence="2 3" key="2">
    <citation type="submission" date="2012-02" db="EMBL/GenBank/DDBJ databases">
        <title>Improved High-Quality Draft sequence of Desulfobacter postgatei 2ac9.</title>
        <authorList>
            <consortium name="US DOE Joint Genome Institute"/>
            <person name="Lucas S."/>
            <person name="Han J."/>
            <person name="Lapidus A."/>
            <person name="Cheng J.-F."/>
            <person name="Goodwin L."/>
            <person name="Pitluck S."/>
            <person name="Peters L."/>
            <person name="Ovchinnikova G."/>
            <person name="Held B."/>
            <person name="Detter J.C."/>
            <person name="Han C."/>
            <person name="Tapia R."/>
            <person name="Land M."/>
            <person name="Hauser L."/>
            <person name="Kyrpides N."/>
            <person name="Ivanova N."/>
            <person name="Pagani I."/>
            <person name="Orellana R."/>
            <person name="Lovley D."/>
            <person name="Woyke T."/>
        </authorList>
    </citation>
    <scope>NUCLEOTIDE SEQUENCE [LARGE SCALE GENOMIC DNA]</scope>
    <source>
        <strain evidence="2 3">2ac9</strain>
    </source>
</reference>
<feature type="compositionally biased region" description="Polar residues" evidence="1">
    <location>
        <begin position="1"/>
        <end position="10"/>
    </location>
</feature>
<dbReference type="EMBL" id="CM001488">
    <property type="protein sequence ID" value="EIM62692.1"/>
    <property type="molecule type" value="Genomic_DNA"/>
</dbReference>
<name>I5AZM9_9BACT</name>
<dbReference type="HOGENOM" id="CLU_1064481_0_0_7"/>
<sequence length="261" mass="29642">MNDFLQSLRNGQAEKPRTPKTRKNFDNSYYSNTSRFNSYGGSGYPSNNRPPQMKRPMPPGLPQTPGNQMSEEPNTLLLADILENIGTQVDILIKNQEYMITIQERTADLLQRQADAIEIIMDRLNFSPDQKMDIAPTFEHHYTSSQAPDEEDVDGTVEDLLKAEIAEEERRKVSAHNDNQDANILKRRRKIVESPSPADASSGESVELMPREEIMDIINTMREQGATYDQVAKHLIDLGQPTFSGRGEWHAQTIHRLCSNK</sequence>
<dbReference type="Proteomes" id="UP000005778">
    <property type="component" value="Chromosome"/>
</dbReference>
<evidence type="ECO:0008006" key="4">
    <source>
        <dbReference type="Google" id="ProtNLM"/>
    </source>
</evidence>
<evidence type="ECO:0000256" key="1">
    <source>
        <dbReference type="SAM" id="MobiDB-lite"/>
    </source>
</evidence>
<accession>I5AZM9</accession>
<dbReference type="RefSeq" id="WP_004071382.1">
    <property type="nucleotide sequence ID" value="NZ_CM001488.1"/>
</dbReference>
<feature type="compositionally biased region" description="Polar residues" evidence="1">
    <location>
        <begin position="26"/>
        <end position="50"/>
    </location>
</feature>
<dbReference type="AlphaFoldDB" id="I5AZM9"/>